<dbReference type="Proteomes" id="UP000305675">
    <property type="component" value="Unassembled WGS sequence"/>
</dbReference>
<feature type="transmembrane region" description="Helical" evidence="2">
    <location>
        <begin position="165"/>
        <end position="183"/>
    </location>
</feature>
<dbReference type="AlphaFoldDB" id="A0A4U1BQ84"/>
<keyword evidence="2" id="KW-0812">Transmembrane</keyword>
<keyword evidence="4" id="KW-1185">Reference proteome</keyword>
<keyword evidence="2" id="KW-0472">Membrane</keyword>
<name>A0A4U1BQ84_9GAMM</name>
<keyword evidence="2" id="KW-1133">Transmembrane helix</keyword>
<feature type="region of interest" description="Disordered" evidence="1">
    <location>
        <begin position="112"/>
        <end position="159"/>
    </location>
</feature>
<evidence type="ECO:0000256" key="1">
    <source>
        <dbReference type="SAM" id="MobiDB-lite"/>
    </source>
</evidence>
<comment type="caution">
    <text evidence="3">The sequence shown here is derived from an EMBL/GenBank/DDBJ whole genome shotgun (WGS) entry which is preliminary data.</text>
</comment>
<evidence type="ECO:0000313" key="4">
    <source>
        <dbReference type="Proteomes" id="UP000305675"/>
    </source>
</evidence>
<dbReference type="RefSeq" id="WP_136862859.1">
    <property type="nucleotide sequence ID" value="NZ_SWCJ01000004.1"/>
</dbReference>
<gene>
    <name evidence="3" type="ORF">FCL42_07905</name>
</gene>
<organism evidence="3 4">
    <name type="scientific">Ferrimonas aestuarii</name>
    <dbReference type="NCBI Taxonomy" id="2569539"/>
    <lineage>
        <taxon>Bacteria</taxon>
        <taxon>Pseudomonadati</taxon>
        <taxon>Pseudomonadota</taxon>
        <taxon>Gammaproteobacteria</taxon>
        <taxon>Alteromonadales</taxon>
        <taxon>Ferrimonadaceae</taxon>
        <taxon>Ferrimonas</taxon>
    </lineage>
</organism>
<accession>A0A4U1BQ84</accession>
<protein>
    <submittedName>
        <fullName evidence="3">Uncharacterized protein</fullName>
    </submittedName>
</protein>
<sequence length="431" mass="48316">MLTSSIGTISYHKIDRPPQATNLSEFLKELARLMDVNQSQLSYLFETLDKNIVISEHRLKKWLHSSEAPIPQKGARAAIHKLITEVCVSDAIRDAWLTRFQDIIGAELKRRDEKKTAKNQVNQAAPSQHHLTDTTTSNPRPADDRSDTTPEADATETPKNRRQPILILAAVALGIIYWVFAISQPKPVDQITTTESTPPLPNPNQVEHTDNAIQARADDLSEPMPKAKPAIQAKPSMVTTIPDSNQHKQPQPNLLMDAYIIGDLYKQLPKTPSGYQILSRVHSGSAPFTFADHLVDDTLFDVAADKDVGLHYHGQLNLDEAGTHLFSLRYQSGRHAVNQLLKKCRIVLNINNEQLIDGFVPIGLEQTKAAEAQVNLKQGANDFNLWFACQNLRSFNPSQDYRTYKDTTLSISHRQPSDSKITLLSFDRFSH</sequence>
<evidence type="ECO:0000256" key="2">
    <source>
        <dbReference type="SAM" id="Phobius"/>
    </source>
</evidence>
<evidence type="ECO:0000313" key="3">
    <source>
        <dbReference type="EMBL" id="TKB56130.1"/>
    </source>
</evidence>
<proteinExistence type="predicted"/>
<dbReference type="EMBL" id="SWCJ01000004">
    <property type="protein sequence ID" value="TKB56130.1"/>
    <property type="molecule type" value="Genomic_DNA"/>
</dbReference>
<reference evidence="3 4" key="1">
    <citation type="submission" date="2019-04" db="EMBL/GenBank/DDBJ databases">
        <authorList>
            <person name="Hwang J.C."/>
        </authorList>
    </citation>
    <scope>NUCLEOTIDE SEQUENCE [LARGE SCALE GENOMIC DNA]</scope>
    <source>
        <strain evidence="3 4">IMCC35002</strain>
    </source>
</reference>
<dbReference type="OrthoDB" id="9840346at2"/>